<dbReference type="SFLD" id="SFLDG01140">
    <property type="entry name" value="C2.B:_Phosphomannomutase_and_P"/>
    <property type="match status" value="1"/>
</dbReference>
<dbReference type="Gene3D" id="3.30.1240.10">
    <property type="match status" value="1"/>
</dbReference>
<dbReference type="InterPro" id="IPR036412">
    <property type="entry name" value="HAD-like_sf"/>
</dbReference>
<evidence type="ECO:0000313" key="2">
    <source>
        <dbReference type="Proteomes" id="UP000000845"/>
    </source>
</evidence>
<dbReference type="InterPro" id="IPR006379">
    <property type="entry name" value="HAD-SF_hydro_IIB"/>
</dbReference>
<dbReference type="GO" id="GO:0005829">
    <property type="term" value="C:cytosol"/>
    <property type="evidence" value="ECO:0007669"/>
    <property type="project" value="TreeGrafter"/>
</dbReference>
<proteinExistence type="predicted"/>
<keyword evidence="1" id="KW-0378">Hydrolase</keyword>
<dbReference type="InterPro" id="IPR023214">
    <property type="entry name" value="HAD_sf"/>
</dbReference>
<dbReference type="PANTHER" id="PTHR10000">
    <property type="entry name" value="PHOSPHOSERINE PHOSPHATASE"/>
    <property type="match status" value="1"/>
</dbReference>
<dbReference type="EMBL" id="CP001739">
    <property type="protein sequence ID" value="ACZ10263.1"/>
    <property type="molecule type" value="Genomic_DNA"/>
</dbReference>
<dbReference type="HOGENOM" id="CLU_044146_3_1_0"/>
<evidence type="ECO:0000313" key="1">
    <source>
        <dbReference type="EMBL" id="ACZ10263.1"/>
    </source>
</evidence>
<organism evidence="1 2">
    <name type="scientific">Sebaldella termitidis (strain ATCC 33386 / NCTC 11300)</name>
    <dbReference type="NCBI Taxonomy" id="526218"/>
    <lineage>
        <taxon>Bacteria</taxon>
        <taxon>Fusobacteriati</taxon>
        <taxon>Fusobacteriota</taxon>
        <taxon>Fusobacteriia</taxon>
        <taxon>Fusobacteriales</taxon>
        <taxon>Leptotrichiaceae</taxon>
        <taxon>Sebaldella</taxon>
    </lineage>
</organism>
<dbReference type="SFLD" id="SFLDS00003">
    <property type="entry name" value="Haloacid_Dehalogenase"/>
    <property type="match status" value="1"/>
</dbReference>
<keyword evidence="2" id="KW-1185">Reference proteome</keyword>
<dbReference type="Pfam" id="PF08282">
    <property type="entry name" value="Hydrolase_3"/>
    <property type="match status" value="1"/>
</dbReference>
<reference evidence="1 2" key="2">
    <citation type="journal article" date="2010" name="Stand. Genomic Sci.">
        <title>Complete genome sequence of Sebaldella termitidis type strain (NCTC 11300).</title>
        <authorList>
            <person name="Harmon-Smith M."/>
            <person name="Celia L."/>
            <person name="Chertkov O."/>
            <person name="Lapidus A."/>
            <person name="Copeland A."/>
            <person name="Glavina Del Rio T."/>
            <person name="Nolan M."/>
            <person name="Lucas S."/>
            <person name="Tice H."/>
            <person name="Cheng J.F."/>
            <person name="Han C."/>
            <person name="Detter J.C."/>
            <person name="Bruce D."/>
            <person name="Goodwin L."/>
            <person name="Pitluck S."/>
            <person name="Pati A."/>
            <person name="Liolios K."/>
            <person name="Ivanova N."/>
            <person name="Mavromatis K."/>
            <person name="Mikhailova N."/>
            <person name="Chen A."/>
            <person name="Palaniappan K."/>
            <person name="Land M."/>
            <person name="Hauser L."/>
            <person name="Chang Y.J."/>
            <person name="Jeffries C.D."/>
            <person name="Brettin T."/>
            <person name="Goker M."/>
            <person name="Beck B."/>
            <person name="Bristow J."/>
            <person name="Eisen J.A."/>
            <person name="Markowitz V."/>
            <person name="Hugenholtz P."/>
            <person name="Kyrpides N.C."/>
            <person name="Klenk H.P."/>
            <person name="Chen F."/>
        </authorList>
    </citation>
    <scope>NUCLEOTIDE SEQUENCE [LARGE SCALE GENOMIC DNA]</scope>
    <source>
        <strain evidence="2">ATCC 33386 / NCTC 11300</strain>
    </source>
</reference>
<dbReference type="Proteomes" id="UP000000845">
    <property type="component" value="Chromosome"/>
</dbReference>
<dbReference type="Gene3D" id="3.40.50.1000">
    <property type="entry name" value="HAD superfamily/HAD-like"/>
    <property type="match status" value="1"/>
</dbReference>
<dbReference type="PANTHER" id="PTHR10000:SF8">
    <property type="entry name" value="HAD SUPERFAMILY HYDROLASE-LIKE, TYPE 3"/>
    <property type="match status" value="1"/>
</dbReference>
<dbReference type="NCBIfam" id="TIGR00099">
    <property type="entry name" value="Cof-subfamily"/>
    <property type="match status" value="1"/>
</dbReference>
<dbReference type="InterPro" id="IPR000150">
    <property type="entry name" value="Cof"/>
</dbReference>
<gene>
    <name evidence="1" type="ordered locus">Sterm_3424</name>
</gene>
<sequence length="271" mass="30462">MIKMVVADMDGTSLGLNEAISEKNSATVKRVLESGREFLFASGRPAFGMLGLIKKAGLDDKIRYFIAYNGGIIHDIKEGKNLYVKKLDFNIIKEVYDIIMKNKIDISFCIHEKNLIYITQDNEELEVEVSSNHQTKVFIKDINDYKDIDFMKILLVGKRENLETAAAKLQESAVSNDIKTMFSLDFLLEVVPAGSDKSVALKWFSEYSGIPLSEILSIGDGENDIEMLKESGYSAAMQNAYEHVKKSADYVTEKDNNADGLTEAIEHFIKF</sequence>
<dbReference type="AlphaFoldDB" id="D1AQK3"/>
<dbReference type="KEGG" id="str:Sterm_3424"/>
<dbReference type="GO" id="GO:0016791">
    <property type="term" value="F:phosphatase activity"/>
    <property type="evidence" value="ECO:0007669"/>
    <property type="project" value="UniProtKB-ARBA"/>
</dbReference>
<dbReference type="RefSeq" id="WP_012862845.1">
    <property type="nucleotide sequence ID" value="NC_013517.1"/>
</dbReference>
<dbReference type="CDD" id="cd07516">
    <property type="entry name" value="HAD_Pase"/>
    <property type="match status" value="1"/>
</dbReference>
<dbReference type="SUPFAM" id="SSF56784">
    <property type="entry name" value="HAD-like"/>
    <property type="match status" value="1"/>
</dbReference>
<protein>
    <submittedName>
        <fullName evidence="1">Cof-like hydrolase</fullName>
    </submittedName>
</protein>
<name>D1AQK3_SEBTE</name>
<dbReference type="STRING" id="526218.Sterm_3424"/>
<accession>D1AQK3</accession>
<dbReference type="GO" id="GO:0000287">
    <property type="term" value="F:magnesium ion binding"/>
    <property type="evidence" value="ECO:0007669"/>
    <property type="project" value="TreeGrafter"/>
</dbReference>
<dbReference type="eggNOG" id="COG0561">
    <property type="taxonomic scope" value="Bacteria"/>
</dbReference>
<reference evidence="2" key="1">
    <citation type="submission" date="2009-09" db="EMBL/GenBank/DDBJ databases">
        <title>The complete chromosome of Sebaldella termitidis ATCC 33386.</title>
        <authorList>
            <consortium name="US DOE Joint Genome Institute (JGI-PGF)"/>
            <person name="Lucas S."/>
            <person name="Copeland A."/>
            <person name="Lapidus A."/>
            <person name="Glavina del Rio T."/>
            <person name="Dalin E."/>
            <person name="Tice H."/>
            <person name="Bruce D."/>
            <person name="Goodwin L."/>
            <person name="Pitluck S."/>
            <person name="Kyrpides N."/>
            <person name="Mavromatis K."/>
            <person name="Ivanova N."/>
            <person name="Mikhailova N."/>
            <person name="Sims D."/>
            <person name="Meincke L."/>
            <person name="Brettin T."/>
            <person name="Detter J.C."/>
            <person name="Han C."/>
            <person name="Larimer F."/>
            <person name="Land M."/>
            <person name="Hauser L."/>
            <person name="Markowitz V."/>
            <person name="Cheng J.F."/>
            <person name="Hugenholtz P."/>
            <person name="Woyke T."/>
            <person name="Wu D."/>
            <person name="Eisen J.A."/>
        </authorList>
    </citation>
    <scope>NUCLEOTIDE SEQUENCE [LARGE SCALE GENOMIC DNA]</scope>
    <source>
        <strain evidence="2">ATCC 33386 / NCTC 11300</strain>
    </source>
</reference>
<dbReference type="NCBIfam" id="TIGR01484">
    <property type="entry name" value="HAD-SF-IIB"/>
    <property type="match status" value="1"/>
</dbReference>